<comment type="caution">
    <text evidence="2">The sequence shown here is derived from an EMBL/GenBank/DDBJ whole genome shotgun (WGS) entry which is preliminary data.</text>
</comment>
<name>A0A816P9A6_9BILA</name>
<proteinExistence type="predicted"/>
<sequence>MFKAYASSESSVKNEDEKKPIVASLAAAANNNSASGKSFSIESPTIPFQQQSVVSTKINPPADIKPKEEKKPISKPIQNIITKKTETKDNVFYIDRRRDRANTTVQYTHGVPRYGAKFCNQRPLGSKFTKFRKQRLIRYFHHKTEDTDNRPPDSFVTVDSHLKELNITVREQPQSFDAWKELID</sequence>
<evidence type="ECO:0000313" key="2">
    <source>
        <dbReference type="EMBL" id="CAF2045781.1"/>
    </source>
</evidence>
<reference evidence="2" key="1">
    <citation type="submission" date="2021-02" db="EMBL/GenBank/DDBJ databases">
        <authorList>
            <person name="Nowell W R."/>
        </authorList>
    </citation>
    <scope>NUCLEOTIDE SEQUENCE</scope>
</reference>
<organism evidence="2 3">
    <name type="scientific">Rotaria magnacalcarata</name>
    <dbReference type="NCBI Taxonomy" id="392030"/>
    <lineage>
        <taxon>Eukaryota</taxon>
        <taxon>Metazoa</taxon>
        <taxon>Spiralia</taxon>
        <taxon>Gnathifera</taxon>
        <taxon>Rotifera</taxon>
        <taxon>Eurotatoria</taxon>
        <taxon>Bdelloidea</taxon>
        <taxon>Philodinida</taxon>
        <taxon>Philodinidae</taxon>
        <taxon>Rotaria</taxon>
    </lineage>
</organism>
<dbReference type="EMBL" id="CAJNRE010005499">
    <property type="protein sequence ID" value="CAF2045781.1"/>
    <property type="molecule type" value="Genomic_DNA"/>
</dbReference>
<dbReference type="AlphaFoldDB" id="A0A816P9A6"/>
<feature type="non-terminal residue" evidence="2">
    <location>
        <position position="1"/>
    </location>
</feature>
<accession>A0A816P9A6</accession>
<evidence type="ECO:0000256" key="1">
    <source>
        <dbReference type="SAM" id="MobiDB-lite"/>
    </source>
</evidence>
<evidence type="ECO:0000313" key="3">
    <source>
        <dbReference type="Proteomes" id="UP000663824"/>
    </source>
</evidence>
<protein>
    <submittedName>
        <fullName evidence="2">Uncharacterized protein</fullName>
    </submittedName>
</protein>
<gene>
    <name evidence="2" type="ORF">MBJ925_LOCUS12091</name>
</gene>
<feature type="region of interest" description="Disordered" evidence="1">
    <location>
        <begin position="51"/>
        <end position="70"/>
    </location>
</feature>
<dbReference type="Proteomes" id="UP000663824">
    <property type="component" value="Unassembled WGS sequence"/>
</dbReference>